<proteinExistence type="predicted"/>
<dbReference type="PANTHER" id="PTHR46477">
    <property type="entry name" value="CYSTEINE/HISTIDINE-RICH C1 DOMAIN FAMILY PROTEIN"/>
    <property type="match status" value="1"/>
</dbReference>
<dbReference type="SUPFAM" id="SSF57889">
    <property type="entry name" value="Cysteine-rich domain"/>
    <property type="match status" value="1"/>
</dbReference>
<sequence>MIRATGLLRPTWRSSTLTIHHDHFKDSTFQFFTQLPGYSGSPGGYNYCEACVKPTPGFVYHCEKNGCNLHPCCFNLPTKLQILDAEFELSDKKLSEKCLQCNKKRLNGSTAGIPGWSYVAACNKYNYHAYCSTNMLLEKWEKADSGNDCLVPKNVQQPICEDSSLCRSKEEESAWC</sequence>
<dbReference type="PANTHER" id="PTHR46477:SF5">
    <property type="entry name" value="PHORBOL-ESTER_DAG-TYPE DOMAIN-CONTAINING PROTEIN"/>
    <property type="match status" value="1"/>
</dbReference>
<evidence type="ECO:0000313" key="1">
    <source>
        <dbReference type="EMBL" id="ESR49247.1"/>
    </source>
</evidence>
<dbReference type="InParanoid" id="V4T7R7"/>
<dbReference type="KEGG" id="cic:CICLE_v10033757mg"/>
<evidence type="ECO:0008006" key="3">
    <source>
        <dbReference type="Google" id="ProtNLM"/>
    </source>
</evidence>
<dbReference type="InterPro" id="IPR046349">
    <property type="entry name" value="C1-like_sf"/>
</dbReference>
<organism evidence="1 2">
    <name type="scientific">Citrus clementina</name>
    <name type="common">Clementine</name>
    <name type="synonym">Citrus deliciosa x Citrus sinensis</name>
    <dbReference type="NCBI Taxonomy" id="85681"/>
    <lineage>
        <taxon>Eukaryota</taxon>
        <taxon>Viridiplantae</taxon>
        <taxon>Streptophyta</taxon>
        <taxon>Embryophyta</taxon>
        <taxon>Tracheophyta</taxon>
        <taxon>Spermatophyta</taxon>
        <taxon>Magnoliopsida</taxon>
        <taxon>eudicotyledons</taxon>
        <taxon>Gunneridae</taxon>
        <taxon>Pentapetalae</taxon>
        <taxon>rosids</taxon>
        <taxon>malvids</taxon>
        <taxon>Sapindales</taxon>
        <taxon>Rutaceae</taxon>
        <taxon>Aurantioideae</taxon>
        <taxon>Citrus</taxon>
    </lineage>
</organism>
<dbReference type="Proteomes" id="UP000030687">
    <property type="component" value="Unassembled WGS sequence"/>
</dbReference>
<dbReference type="EMBL" id="KI536726">
    <property type="protein sequence ID" value="ESR49247.1"/>
    <property type="molecule type" value="Genomic_DNA"/>
</dbReference>
<protein>
    <recommendedName>
        <fullName evidence="3">DC1 domain-containing protein</fullName>
    </recommendedName>
</protein>
<accession>V4T7R7</accession>
<gene>
    <name evidence="1" type="ORF">CICLE_v10033757mg</name>
</gene>
<name>V4T7R7_CITCL</name>
<reference evidence="1 2" key="1">
    <citation type="submission" date="2013-10" db="EMBL/GenBank/DDBJ databases">
        <authorList>
            <consortium name="International Citrus Genome Consortium"/>
            <person name="Jenkins J."/>
            <person name="Schmutz J."/>
            <person name="Prochnik S."/>
            <person name="Rokhsar D."/>
            <person name="Gmitter F."/>
            <person name="Ollitrault P."/>
            <person name="Machado M."/>
            <person name="Talon M."/>
            <person name="Wincker P."/>
            <person name="Jaillon O."/>
            <person name="Morgante M."/>
        </authorList>
    </citation>
    <scope>NUCLEOTIDE SEQUENCE</scope>
    <source>
        <strain evidence="2">cv. Clemenules</strain>
    </source>
</reference>
<dbReference type="Gramene" id="ESR49247">
    <property type="protein sequence ID" value="ESR49247"/>
    <property type="gene ID" value="CICLE_v10033757mg"/>
</dbReference>
<dbReference type="AlphaFoldDB" id="V4T7R7"/>
<dbReference type="STRING" id="85681.V4T7R7"/>
<keyword evidence="2" id="KW-1185">Reference proteome</keyword>
<evidence type="ECO:0000313" key="2">
    <source>
        <dbReference type="Proteomes" id="UP000030687"/>
    </source>
</evidence>